<feature type="transmembrane region" description="Helical" evidence="1">
    <location>
        <begin position="46"/>
        <end position="63"/>
    </location>
</feature>
<name>A0A8T5UMM8_9EURY</name>
<feature type="transmembrane region" description="Helical" evidence="1">
    <location>
        <begin position="83"/>
        <end position="104"/>
    </location>
</feature>
<keyword evidence="1" id="KW-0812">Transmembrane</keyword>
<protein>
    <submittedName>
        <fullName evidence="2">Uncharacterized protein</fullName>
    </submittedName>
</protein>
<dbReference type="EMBL" id="JAIOUQ010000003">
    <property type="protein sequence ID" value="MBZ2164914.1"/>
    <property type="molecule type" value="Genomic_DNA"/>
</dbReference>
<gene>
    <name evidence="2" type="ORF">K8N75_02460</name>
</gene>
<accession>A0A8T5UMM8</accession>
<comment type="caution">
    <text evidence="2">The sequence shown here is derived from an EMBL/GenBank/DDBJ whole genome shotgun (WGS) entry which is preliminary data.</text>
</comment>
<evidence type="ECO:0000256" key="1">
    <source>
        <dbReference type="SAM" id="Phobius"/>
    </source>
</evidence>
<keyword evidence="1" id="KW-1133">Transmembrane helix</keyword>
<feature type="transmembrane region" description="Helical" evidence="1">
    <location>
        <begin position="194"/>
        <end position="227"/>
    </location>
</feature>
<feature type="transmembrane region" description="Helical" evidence="1">
    <location>
        <begin position="9"/>
        <end position="26"/>
    </location>
</feature>
<organism evidence="2 3">
    <name type="scientific">Methanobacterium spitsbergense</name>
    <dbReference type="NCBI Taxonomy" id="2874285"/>
    <lineage>
        <taxon>Archaea</taxon>
        <taxon>Methanobacteriati</taxon>
        <taxon>Methanobacteriota</taxon>
        <taxon>Methanomada group</taxon>
        <taxon>Methanobacteria</taxon>
        <taxon>Methanobacteriales</taxon>
        <taxon>Methanobacteriaceae</taxon>
        <taxon>Methanobacterium</taxon>
    </lineage>
</organism>
<proteinExistence type="predicted"/>
<feature type="transmembrane region" description="Helical" evidence="1">
    <location>
        <begin position="239"/>
        <end position="256"/>
    </location>
</feature>
<sequence>MHINRLSKIGIVMIVISVLTIFIRSLDTIMLQITYPFLMGSSEGKSIIFFFLMGSILIINQLMKNSKFFENSKISSKNGNYYLKLVIILALTTYIIGLLFEIWIRSKFGVSIFTTFVSTSPSISTSSIIHSHIFKSMLGILINDTGIYVPLNIHTGISLAQYVPKFALIIFAVFPILYILGLFSFKNRTDSQKIVLAFALSTTLIGMVDGGLFSSPSIIGLFCLMIIYSIKNPFSLSNLIKPSTFIIVLLIIRVLLGLMGSNPHIYEVTAIGVEGNVDLQGYNILNEKTINGKTIIDVSSDTNELTFLNQTFNRFKGNYPIYFVSWNIYSFF</sequence>
<evidence type="ECO:0000313" key="3">
    <source>
        <dbReference type="Proteomes" id="UP000825933"/>
    </source>
</evidence>
<evidence type="ECO:0000313" key="2">
    <source>
        <dbReference type="EMBL" id="MBZ2164914.1"/>
    </source>
</evidence>
<reference evidence="3" key="1">
    <citation type="journal article" date="2022" name="Microbiol. Resour. Announc.">
        <title>Draft Genome Sequence of a Methanogenic Archaeon from West Spitsbergen Permafrost.</title>
        <authorList>
            <person name="Trubitsyn V."/>
            <person name="Rivkina E."/>
            <person name="Shcherbakova V."/>
        </authorList>
    </citation>
    <scope>NUCLEOTIDE SEQUENCE [LARGE SCALE GENOMIC DNA]</scope>
    <source>
        <strain evidence="3">VT</strain>
    </source>
</reference>
<dbReference type="Proteomes" id="UP000825933">
    <property type="component" value="Unassembled WGS sequence"/>
</dbReference>
<keyword evidence="1" id="KW-0472">Membrane</keyword>
<feature type="transmembrane region" description="Helical" evidence="1">
    <location>
        <begin position="166"/>
        <end position="185"/>
    </location>
</feature>
<dbReference type="AlphaFoldDB" id="A0A8T5UMM8"/>
<dbReference type="RefSeq" id="WP_223790560.1">
    <property type="nucleotide sequence ID" value="NZ_JAIOUQ010000003.1"/>
</dbReference>
<keyword evidence="3" id="KW-1185">Reference proteome</keyword>